<comment type="caution">
    <text evidence="1">The sequence shown here is derived from an EMBL/GenBank/DDBJ whole genome shotgun (WGS) entry which is preliminary data.</text>
</comment>
<reference evidence="1 2" key="1">
    <citation type="submission" date="2017-12" db="EMBL/GenBank/DDBJ databases">
        <title>Isolation and characterization of an aerobic denitrifying Pseudomonas monteilii CY06 from aquaculture ponds.</title>
        <authorList>
            <person name="Ma Q."/>
            <person name="Cai Y."/>
            <person name="He Z."/>
        </authorList>
    </citation>
    <scope>NUCLEOTIDE SEQUENCE [LARGE SCALE GENOMIC DNA]</scope>
    <source>
        <strain evidence="1 2">CY06</strain>
    </source>
</reference>
<gene>
    <name evidence="1" type="ORF">CXB65_13080</name>
</gene>
<sequence>MPTASSRRAAESKRFSGTGLFAGTPAPTGGAQCLGLRPFCGSGRAREEAGTGHNQAQCCSPARFNSFLHRSDKCTTRKCLPALA</sequence>
<name>A0A2N1IS69_9PSED</name>
<protein>
    <submittedName>
        <fullName evidence="1">Uncharacterized protein</fullName>
    </submittedName>
</protein>
<proteinExistence type="predicted"/>
<organism evidence="1 2">
    <name type="scientific">Pseudomonas monteilii</name>
    <dbReference type="NCBI Taxonomy" id="76759"/>
    <lineage>
        <taxon>Bacteria</taxon>
        <taxon>Pseudomonadati</taxon>
        <taxon>Pseudomonadota</taxon>
        <taxon>Gammaproteobacteria</taxon>
        <taxon>Pseudomonadales</taxon>
        <taxon>Pseudomonadaceae</taxon>
        <taxon>Pseudomonas</taxon>
    </lineage>
</organism>
<dbReference type="Proteomes" id="UP000233399">
    <property type="component" value="Unassembled WGS sequence"/>
</dbReference>
<evidence type="ECO:0000313" key="1">
    <source>
        <dbReference type="EMBL" id="PKI22414.1"/>
    </source>
</evidence>
<dbReference type="AlphaFoldDB" id="A0A2N1IS69"/>
<dbReference type="EMBL" id="PJCG01000019">
    <property type="protein sequence ID" value="PKI22414.1"/>
    <property type="molecule type" value="Genomic_DNA"/>
</dbReference>
<evidence type="ECO:0000313" key="2">
    <source>
        <dbReference type="Proteomes" id="UP000233399"/>
    </source>
</evidence>
<accession>A0A2N1IS69</accession>